<reference evidence="2" key="1">
    <citation type="submission" date="2022-11" db="EMBL/GenBank/DDBJ databases">
        <authorList>
            <person name="Kikuchi T."/>
        </authorList>
    </citation>
    <scope>NUCLEOTIDE SEQUENCE</scope>
    <source>
        <strain evidence="2">PS1010</strain>
    </source>
</reference>
<evidence type="ECO:0000313" key="2">
    <source>
        <dbReference type="EMBL" id="CAI5442313.1"/>
    </source>
</evidence>
<evidence type="ECO:0000313" key="3">
    <source>
        <dbReference type="Proteomes" id="UP001152747"/>
    </source>
</evidence>
<dbReference type="InterPro" id="IPR052797">
    <property type="entry name" value="RegFact_GeneExpr_CellDeath"/>
</dbReference>
<keyword evidence="3" id="KW-1185">Reference proteome</keyword>
<dbReference type="PANTHER" id="PTHR33936:SF2">
    <property type="entry name" value="MODIFIER OF CELL DEATH"/>
    <property type="match status" value="1"/>
</dbReference>
<organism evidence="2 3">
    <name type="scientific">Caenorhabditis angaria</name>
    <dbReference type="NCBI Taxonomy" id="860376"/>
    <lineage>
        <taxon>Eukaryota</taxon>
        <taxon>Metazoa</taxon>
        <taxon>Ecdysozoa</taxon>
        <taxon>Nematoda</taxon>
        <taxon>Chromadorea</taxon>
        <taxon>Rhabditida</taxon>
        <taxon>Rhabditina</taxon>
        <taxon>Rhabditomorpha</taxon>
        <taxon>Rhabditoidea</taxon>
        <taxon>Rhabditidae</taxon>
        <taxon>Peloderinae</taxon>
        <taxon>Caenorhabditis</taxon>
    </lineage>
</organism>
<accession>A0A9P1MXA6</accession>
<name>A0A9P1MXA6_9PELO</name>
<comment type="caution">
    <text evidence="2">The sequence shown here is derived from an EMBL/GenBank/DDBJ whole genome shotgun (WGS) entry which is preliminary data.</text>
</comment>
<dbReference type="Proteomes" id="UP001152747">
    <property type="component" value="Unassembled WGS sequence"/>
</dbReference>
<sequence>MDEETVEEQVIDEEQIVEHQEVLEEVVTTEEVFNENGEIVQYEDIVVYDEANQEIVEEEYVDLHELPEGEEYTYMITDENGQTRYIPETEMRQLVDSGQVLESVVEEDVTLKDEKDIVSEQGPSQPRPRTKKTTREVYKRSRMFEDMYASKTPTLRDLVETITENTSKNVVYMDDGAYYDDHGNMLVSDRRGLGQVGPKRAKLSDMAKVDVEKHIHQPNIVFRSPIERPTHKTTVPYFGPNTEKRRKLIHPLSIEEIKDTVITLKPQPTPVDSIDASQYQYRCPECEEVHNSLDKLCSHLASLHDVPAQIQQTEMYDDSEFNKFLMSIEKSGCTAEELEQRFDKKKSKQGMSQFFRCNYMFKSRETNYAEMVDFQPTQTNEVEETCPAFVLKVQTYDSLRVRYCDLHVHADANVGFRVPIAIKRRLMEWLYKRIPIPVMQMLLISEVDKMSHGGKVEQQLRDLSTTQLATLLSKIHNNFTLYEKLRHQHINPDDISNDSRDHVIYAEEILMKPHHVELEEEEDKRKNLHKIEVEVEIDQQAKSSTDVLEAHETMEEEVEAAPILERVDPNTQELIQPKVSNEPILECEEEQPATYDECLTMSIPENLLYDPEVGNDVVIDEVSEIELKFLEAYESDAQIALTDKQQVDRNRRKLQFLQNAVMQHFSNIDSLTHGMTHNDHPIEVIDELRECATNVLEAICGIEAEIRASAFVSLPVEAIKSDLIASVSSKERRYVTSEKLGGGRRRPHMTPLMEAELKQHQQQRQQEIDEVENAIIEEDIYSRVTAMAPPHRSMGINSSGTFSLEKAEVPKQSELTVREVVMMEAGRTPKPWYKYSQRKSDVVTTRPVLEVPQSRAVTVDINSFTQITNKATQDVKKRGRKRKDPLSHGIPEETNQITQITTDDNVPNAIAMGVGHEVTVSTEEDEGEGTTRFIERLEPKTELIEERREEIIEEEVIEEGIIVEQDDDVGIAVEHKKVEEPPIKQEDVLVTPTVTRTGRVVKMKKWND</sequence>
<feature type="region of interest" description="Disordered" evidence="1">
    <location>
        <begin position="114"/>
        <end position="135"/>
    </location>
</feature>
<dbReference type="AlphaFoldDB" id="A0A9P1MXA6"/>
<feature type="region of interest" description="Disordered" evidence="1">
    <location>
        <begin position="872"/>
        <end position="894"/>
    </location>
</feature>
<protein>
    <submittedName>
        <fullName evidence="2">Uncharacterized protein</fullName>
    </submittedName>
</protein>
<dbReference type="EMBL" id="CANHGI010000002">
    <property type="protein sequence ID" value="CAI5442313.1"/>
    <property type="molecule type" value="Genomic_DNA"/>
</dbReference>
<dbReference type="PANTHER" id="PTHR33936">
    <property type="entry name" value="PROTEIN CBG17840"/>
    <property type="match status" value="1"/>
</dbReference>
<evidence type="ECO:0000256" key="1">
    <source>
        <dbReference type="SAM" id="MobiDB-lite"/>
    </source>
</evidence>
<dbReference type="OrthoDB" id="5868857at2759"/>
<proteinExistence type="predicted"/>
<gene>
    <name evidence="2" type="ORF">CAMP_LOCUS4950</name>
</gene>